<accession>A0A6J8ED21</accession>
<evidence type="ECO:0000313" key="1">
    <source>
        <dbReference type="EMBL" id="CAC5417552.1"/>
    </source>
</evidence>
<dbReference type="AlphaFoldDB" id="A0A6J8ED21"/>
<name>A0A6J8ED21_MYTCO</name>
<dbReference type="Proteomes" id="UP000507470">
    <property type="component" value="Unassembled WGS sequence"/>
</dbReference>
<dbReference type="PANTHER" id="PTHR33480">
    <property type="entry name" value="SET DOMAIN-CONTAINING PROTEIN-RELATED"/>
    <property type="match status" value="1"/>
</dbReference>
<keyword evidence="2" id="KW-1185">Reference proteome</keyword>
<sequence length="250" mass="28341">MQRCPGTIPLYEGRKSKKREFLCGPCEVSLFNRKRGGEVQRLTVAGYLNGKTSNALDTDILSTLSDFEVQLFPSTNPYRGLDVLREIRGMVCLKQPEAFTFTALRNHIETLTQLYDINESIQDQLAHDKEEKKSVEDIGGDDLMKPEFWPEDVPFRSPSTNKGQTHAYLRDCHNTGRSYSIQDPRFDDLEPSLNHTTCIYEKGSNKIMVCVTICDTDFCNGPQIDGGSTLQIQTWLNVLCAVVVIFRQFS</sequence>
<dbReference type="OrthoDB" id="5376140at2759"/>
<dbReference type="PANTHER" id="PTHR33480:SF1">
    <property type="entry name" value="TYR RECOMBINASE DOMAIN-CONTAINING PROTEIN"/>
    <property type="match status" value="1"/>
</dbReference>
<dbReference type="EMBL" id="CACVKT020008760">
    <property type="protein sequence ID" value="CAC5417552.1"/>
    <property type="molecule type" value="Genomic_DNA"/>
</dbReference>
<reference evidence="1 2" key="1">
    <citation type="submission" date="2020-06" db="EMBL/GenBank/DDBJ databases">
        <authorList>
            <person name="Li R."/>
            <person name="Bekaert M."/>
        </authorList>
    </citation>
    <scope>NUCLEOTIDE SEQUENCE [LARGE SCALE GENOMIC DNA]</scope>
    <source>
        <strain evidence="2">wild</strain>
    </source>
</reference>
<evidence type="ECO:0000313" key="2">
    <source>
        <dbReference type="Proteomes" id="UP000507470"/>
    </source>
</evidence>
<organism evidence="1 2">
    <name type="scientific">Mytilus coruscus</name>
    <name type="common">Sea mussel</name>
    <dbReference type="NCBI Taxonomy" id="42192"/>
    <lineage>
        <taxon>Eukaryota</taxon>
        <taxon>Metazoa</taxon>
        <taxon>Spiralia</taxon>
        <taxon>Lophotrochozoa</taxon>
        <taxon>Mollusca</taxon>
        <taxon>Bivalvia</taxon>
        <taxon>Autobranchia</taxon>
        <taxon>Pteriomorphia</taxon>
        <taxon>Mytilida</taxon>
        <taxon>Mytiloidea</taxon>
        <taxon>Mytilidae</taxon>
        <taxon>Mytilinae</taxon>
        <taxon>Mytilus</taxon>
    </lineage>
</organism>
<protein>
    <submittedName>
        <fullName evidence="1">Uncharacterized protein</fullName>
    </submittedName>
</protein>
<gene>
    <name evidence="1" type="ORF">MCOR_50046</name>
</gene>
<proteinExistence type="predicted"/>